<comment type="subcellular location">
    <subcellularLocation>
        <location evidence="1">Golgi apparatus membrane</location>
    </subcellularLocation>
</comment>
<sequence length="121" mass="13339">MGGTAGSMIPEIKAHRQIKLMEANLQKSIHLLFYWILFENVMSLHRTKATLIGLLEAGRVNEWVITEKLGNTLQKAADARKANTKAPRNSDSNSPKGNICSVCTQALRTETEACHNCSSSK</sequence>
<dbReference type="GO" id="GO:0051753">
    <property type="term" value="F:mannan synthase activity"/>
    <property type="evidence" value="ECO:0007669"/>
    <property type="project" value="TreeGrafter"/>
</dbReference>
<evidence type="ECO:0000256" key="7">
    <source>
        <dbReference type="ARBA" id="ARBA00023136"/>
    </source>
</evidence>
<keyword evidence="6" id="KW-0333">Golgi apparatus</keyword>
<feature type="compositionally biased region" description="Polar residues" evidence="8">
    <location>
        <begin position="86"/>
        <end position="99"/>
    </location>
</feature>
<gene>
    <name evidence="9" type="ORF">NC653_001307</name>
</gene>
<name>A0AAD6RKZ5_9ROSI</name>
<reference evidence="9 10" key="1">
    <citation type="journal article" date="2023" name="Mol. Ecol. Resour.">
        <title>Chromosome-level genome assembly of a triploid poplar Populus alba 'Berolinensis'.</title>
        <authorList>
            <person name="Chen S."/>
            <person name="Yu Y."/>
            <person name="Wang X."/>
            <person name="Wang S."/>
            <person name="Zhang T."/>
            <person name="Zhou Y."/>
            <person name="He R."/>
            <person name="Meng N."/>
            <person name="Wang Y."/>
            <person name="Liu W."/>
            <person name="Liu Z."/>
            <person name="Liu J."/>
            <person name="Guo Q."/>
            <person name="Huang H."/>
            <person name="Sederoff R.R."/>
            <person name="Wang G."/>
            <person name="Qu G."/>
            <person name="Chen S."/>
        </authorList>
    </citation>
    <scope>NUCLEOTIDE SEQUENCE [LARGE SCALE GENOMIC DNA]</scope>
    <source>
        <strain evidence="9">SC-2020</strain>
    </source>
</reference>
<keyword evidence="3" id="KW-0808">Transferase</keyword>
<dbReference type="EMBL" id="JAQIZT010000001">
    <property type="protein sequence ID" value="KAJ7010804.1"/>
    <property type="molecule type" value="Genomic_DNA"/>
</dbReference>
<dbReference type="PANTHER" id="PTHR32044">
    <property type="entry name" value="GLUCOMANNAN 4-BETA-MANNOSYLTRANSFERASE 9"/>
    <property type="match status" value="1"/>
</dbReference>
<evidence type="ECO:0000256" key="1">
    <source>
        <dbReference type="ARBA" id="ARBA00004394"/>
    </source>
</evidence>
<evidence type="ECO:0000256" key="3">
    <source>
        <dbReference type="ARBA" id="ARBA00022679"/>
    </source>
</evidence>
<evidence type="ECO:0000256" key="8">
    <source>
        <dbReference type="SAM" id="MobiDB-lite"/>
    </source>
</evidence>
<proteinExistence type="predicted"/>
<evidence type="ECO:0000256" key="6">
    <source>
        <dbReference type="ARBA" id="ARBA00023034"/>
    </source>
</evidence>
<dbReference type="Proteomes" id="UP001164929">
    <property type="component" value="Chromosome 1"/>
</dbReference>
<evidence type="ECO:0000256" key="4">
    <source>
        <dbReference type="ARBA" id="ARBA00022692"/>
    </source>
</evidence>
<keyword evidence="7" id="KW-0472">Membrane</keyword>
<keyword evidence="4" id="KW-0812">Transmembrane</keyword>
<organism evidence="9 10">
    <name type="scientific">Populus alba x Populus x berolinensis</name>
    <dbReference type="NCBI Taxonomy" id="444605"/>
    <lineage>
        <taxon>Eukaryota</taxon>
        <taxon>Viridiplantae</taxon>
        <taxon>Streptophyta</taxon>
        <taxon>Embryophyta</taxon>
        <taxon>Tracheophyta</taxon>
        <taxon>Spermatophyta</taxon>
        <taxon>Magnoliopsida</taxon>
        <taxon>eudicotyledons</taxon>
        <taxon>Gunneridae</taxon>
        <taxon>Pentapetalae</taxon>
        <taxon>rosids</taxon>
        <taxon>fabids</taxon>
        <taxon>Malpighiales</taxon>
        <taxon>Salicaceae</taxon>
        <taxon>Saliceae</taxon>
        <taxon>Populus</taxon>
    </lineage>
</organism>
<evidence type="ECO:0000313" key="9">
    <source>
        <dbReference type="EMBL" id="KAJ7010804.1"/>
    </source>
</evidence>
<accession>A0AAD6RKZ5</accession>
<dbReference type="PANTHER" id="PTHR32044:SF17">
    <property type="entry name" value="GLUCOMANNAN 4-BETA-MANNOSYLTRANSFERASE 2"/>
    <property type="match status" value="1"/>
</dbReference>
<protein>
    <submittedName>
        <fullName evidence="9">Cellulose synthase-like protein</fullName>
    </submittedName>
</protein>
<dbReference type="AlphaFoldDB" id="A0AAD6RKZ5"/>
<keyword evidence="5" id="KW-1133">Transmembrane helix</keyword>
<evidence type="ECO:0000313" key="10">
    <source>
        <dbReference type="Proteomes" id="UP001164929"/>
    </source>
</evidence>
<keyword evidence="2" id="KW-0328">Glycosyltransferase</keyword>
<dbReference type="GO" id="GO:0000139">
    <property type="term" value="C:Golgi membrane"/>
    <property type="evidence" value="ECO:0007669"/>
    <property type="project" value="UniProtKB-SubCell"/>
</dbReference>
<comment type="caution">
    <text evidence="9">The sequence shown here is derived from an EMBL/GenBank/DDBJ whole genome shotgun (WGS) entry which is preliminary data.</text>
</comment>
<feature type="region of interest" description="Disordered" evidence="8">
    <location>
        <begin position="76"/>
        <end position="99"/>
    </location>
</feature>
<keyword evidence="10" id="KW-1185">Reference proteome</keyword>
<evidence type="ECO:0000256" key="5">
    <source>
        <dbReference type="ARBA" id="ARBA00022989"/>
    </source>
</evidence>
<evidence type="ECO:0000256" key="2">
    <source>
        <dbReference type="ARBA" id="ARBA00022676"/>
    </source>
</evidence>